<feature type="compositionally biased region" description="Low complexity" evidence="1">
    <location>
        <begin position="24"/>
        <end position="41"/>
    </location>
</feature>
<evidence type="ECO:0000313" key="2">
    <source>
        <dbReference type="EMBL" id="VDL85965.1"/>
    </source>
</evidence>
<feature type="region of interest" description="Disordered" evidence="1">
    <location>
        <begin position="1"/>
        <end position="44"/>
    </location>
</feature>
<evidence type="ECO:0000256" key="1">
    <source>
        <dbReference type="SAM" id="MobiDB-lite"/>
    </source>
</evidence>
<dbReference type="EMBL" id="UYSU01000554">
    <property type="protein sequence ID" value="VDL85965.1"/>
    <property type="molecule type" value="Genomic_DNA"/>
</dbReference>
<organism evidence="4">
    <name type="scientific">Schistocephalus solidus</name>
    <name type="common">Tapeworm</name>
    <dbReference type="NCBI Taxonomy" id="70667"/>
    <lineage>
        <taxon>Eukaryota</taxon>
        <taxon>Metazoa</taxon>
        <taxon>Spiralia</taxon>
        <taxon>Lophotrochozoa</taxon>
        <taxon>Platyhelminthes</taxon>
        <taxon>Cestoda</taxon>
        <taxon>Eucestoda</taxon>
        <taxon>Diphyllobothriidea</taxon>
        <taxon>Diphyllobothriidae</taxon>
        <taxon>Schistocephalus</taxon>
    </lineage>
</organism>
<sequence>MGLIGHMRIHDGEVHRDASTSCAPSNTSHMSPMSSTTSTSSRAPQTQHLTTYLVLIFIAYAHHASGWSVACASIAQRPVNQFQKHHHTPAPPSSTVCTAHAHSRTTWVYKATCISMDTCGRTQPAIPQHYISPHQPMQLTQSRKPTRKTFSQYA</sequence>
<evidence type="ECO:0000313" key="4">
    <source>
        <dbReference type="WBParaSite" id="SSLN_0000068001-mRNA-1"/>
    </source>
</evidence>
<dbReference type="OrthoDB" id="6317188at2759"/>
<gene>
    <name evidence="2" type="ORF">SSLN_LOCUS649</name>
</gene>
<dbReference type="Proteomes" id="UP000275846">
    <property type="component" value="Unassembled WGS sequence"/>
</dbReference>
<reference evidence="4" key="1">
    <citation type="submission" date="2016-06" db="UniProtKB">
        <authorList>
            <consortium name="WormBaseParasite"/>
        </authorList>
    </citation>
    <scope>IDENTIFICATION</scope>
</reference>
<feature type="region of interest" description="Disordered" evidence="1">
    <location>
        <begin position="135"/>
        <end position="154"/>
    </location>
</feature>
<reference evidence="2 3" key="2">
    <citation type="submission" date="2018-11" db="EMBL/GenBank/DDBJ databases">
        <authorList>
            <consortium name="Pathogen Informatics"/>
        </authorList>
    </citation>
    <scope>NUCLEOTIDE SEQUENCE [LARGE SCALE GENOMIC DNA]</scope>
    <source>
        <strain evidence="2 3">NST_G2</strain>
    </source>
</reference>
<protein>
    <submittedName>
        <fullName evidence="4">Secreted protein</fullName>
    </submittedName>
</protein>
<name>A0A183S8V1_SCHSO</name>
<keyword evidence="3" id="KW-1185">Reference proteome</keyword>
<evidence type="ECO:0000313" key="3">
    <source>
        <dbReference type="Proteomes" id="UP000275846"/>
    </source>
</evidence>
<dbReference type="WBParaSite" id="SSLN_0000068001-mRNA-1">
    <property type="protein sequence ID" value="SSLN_0000068001-mRNA-1"/>
    <property type="gene ID" value="SSLN_0000068001"/>
</dbReference>
<proteinExistence type="predicted"/>
<dbReference type="AlphaFoldDB" id="A0A183S8V1"/>
<feature type="compositionally biased region" description="Basic and acidic residues" evidence="1">
    <location>
        <begin position="8"/>
        <end position="18"/>
    </location>
</feature>
<accession>A0A183S8V1</accession>